<evidence type="ECO:0000256" key="1">
    <source>
        <dbReference type="ARBA" id="ARBA00010568"/>
    </source>
</evidence>
<protein>
    <recommendedName>
        <fullName evidence="5">DUF1917 domain-containing protein</fullName>
    </recommendedName>
</protein>
<dbReference type="InterPro" id="IPR023398">
    <property type="entry name" value="TIF_eIF4e-like"/>
</dbReference>
<name>Q0UF18_PHANO</name>
<dbReference type="EMBL" id="CH445339">
    <property type="protein sequence ID" value="EAT82911.2"/>
    <property type="molecule type" value="Genomic_DNA"/>
</dbReference>
<dbReference type="Pfam" id="PF08939">
    <property type="entry name" value="Bles03"/>
    <property type="match status" value="1"/>
</dbReference>
<gene>
    <name evidence="3" type="ORF">SNOG_09646</name>
</gene>
<dbReference type="eggNOG" id="ENOG502SG47">
    <property type="taxonomic scope" value="Eukaryota"/>
</dbReference>
<evidence type="ECO:0000313" key="3">
    <source>
        <dbReference type="EMBL" id="EAT82911.2"/>
    </source>
</evidence>
<proteinExistence type="inferred from homology"/>
<reference evidence="4" key="1">
    <citation type="journal article" date="2007" name="Plant Cell">
        <title>Dothideomycete-plant interactions illuminated by genome sequencing and EST analysis of the wheat pathogen Stagonospora nodorum.</title>
        <authorList>
            <person name="Hane J.K."/>
            <person name="Lowe R.G."/>
            <person name="Solomon P.S."/>
            <person name="Tan K.C."/>
            <person name="Schoch C.L."/>
            <person name="Spatafora J.W."/>
            <person name="Crous P.W."/>
            <person name="Kodira C."/>
            <person name="Birren B.W."/>
            <person name="Galagan J.E."/>
            <person name="Torriani S.F."/>
            <person name="McDonald B.A."/>
            <person name="Oliver R.P."/>
        </authorList>
    </citation>
    <scope>NUCLEOTIDE SEQUENCE [LARGE SCALE GENOMIC DNA]</scope>
    <source>
        <strain evidence="4">SN15 / ATCC MYA-4574 / FGSC 10173</strain>
    </source>
</reference>
<evidence type="ECO:0008006" key="5">
    <source>
        <dbReference type="Google" id="ProtNLM"/>
    </source>
</evidence>
<sequence>MVEAELLSGEGWISDESSFYGDDDEQDRLHSHCERFNPKYFWSAQKSDLNVALAPYKAQSQYSVKMTEFSEFSTANATLSSSAFPIDRRAMEEARLARLGKRKREPPPEAVLFNPGQGSPDAWQLGESAEDFVRRLPPLTTSINTCAWIWAHNPHFDVRDKNKVISHRADDFRSLGTQLLGESLQARQQIQSHNLHGPKAAITRSLNQESKDLQQRITDLAVECGVLSGKWMLFPKLEEVNQVWKKVVEGVINNRLGPTAKVAPDEGKPGDRLICIYTRMLIEPKDFRDQDDVLRVLLELETMGLVNSGRSIYYKSDAFTYLDLYKQTASEYGLQASLYTSFKMMAAAKAAKAESLPGKTVSGKTLSGKKQSTLNKYF</sequence>
<dbReference type="SUPFAM" id="SSF55418">
    <property type="entry name" value="eIF4e-like"/>
    <property type="match status" value="1"/>
</dbReference>
<dbReference type="PANTHER" id="PTHR31977">
    <property type="entry name" value="UPF0696 PROTEIN C11ORF68"/>
    <property type="match status" value="1"/>
</dbReference>
<evidence type="ECO:0000313" key="4">
    <source>
        <dbReference type="Proteomes" id="UP000001055"/>
    </source>
</evidence>
<dbReference type="AlphaFoldDB" id="Q0UF18"/>
<accession>Q0UF18</accession>
<dbReference type="Proteomes" id="UP000001055">
    <property type="component" value="Unassembled WGS sequence"/>
</dbReference>
<dbReference type="KEGG" id="pno:SNOG_09646"/>
<dbReference type="HOGENOM" id="CLU_051869_0_2_1"/>
<dbReference type="VEuPathDB" id="FungiDB:JI435_096460"/>
<organism evidence="3 4">
    <name type="scientific">Phaeosphaeria nodorum (strain SN15 / ATCC MYA-4574 / FGSC 10173)</name>
    <name type="common">Glume blotch fungus</name>
    <name type="synonym">Parastagonospora nodorum</name>
    <dbReference type="NCBI Taxonomy" id="321614"/>
    <lineage>
        <taxon>Eukaryota</taxon>
        <taxon>Fungi</taxon>
        <taxon>Dikarya</taxon>
        <taxon>Ascomycota</taxon>
        <taxon>Pezizomycotina</taxon>
        <taxon>Dothideomycetes</taxon>
        <taxon>Pleosporomycetidae</taxon>
        <taxon>Pleosporales</taxon>
        <taxon>Pleosporineae</taxon>
        <taxon>Phaeosphaeriaceae</taxon>
        <taxon>Parastagonospora</taxon>
    </lineage>
</organism>
<feature type="region of interest" description="Disordered" evidence="2">
    <location>
        <begin position="101"/>
        <end position="120"/>
    </location>
</feature>
<evidence type="ECO:0000256" key="2">
    <source>
        <dbReference type="SAM" id="MobiDB-lite"/>
    </source>
</evidence>
<dbReference type="InterPro" id="IPR015034">
    <property type="entry name" value="Bles03"/>
</dbReference>
<dbReference type="GeneID" id="5976840"/>
<feature type="compositionally biased region" description="Polar residues" evidence="2">
    <location>
        <begin position="362"/>
        <end position="378"/>
    </location>
</feature>
<dbReference type="InParanoid" id="Q0UF18"/>
<comment type="similarity">
    <text evidence="1">Belongs to the UPF0696 family.</text>
</comment>
<dbReference type="PANTHER" id="PTHR31977:SF1">
    <property type="entry name" value="UPF0696 PROTEIN C11ORF68"/>
    <property type="match status" value="1"/>
</dbReference>
<dbReference type="Gene3D" id="3.30.760.10">
    <property type="entry name" value="RNA Cap, Translation Initiation Factor Eif4e"/>
    <property type="match status" value="1"/>
</dbReference>
<dbReference type="RefSeq" id="XP_001799935.1">
    <property type="nucleotide sequence ID" value="XM_001799883.1"/>
</dbReference>
<feature type="region of interest" description="Disordered" evidence="2">
    <location>
        <begin position="358"/>
        <end position="378"/>
    </location>
</feature>